<dbReference type="GO" id="GO:0065002">
    <property type="term" value="P:intracellular protein transmembrane transport"/>
    <property type="evidence" value="ECO:0007669"/>
    <property type="project" value="TreeGrafter"/>
</dbReference>
<dbReference type="Pfam" id="PF03840">
    <property type="entry name" value="SecG"/>
    <property type="match status" value="1"/>
</dbReference>
<keyword evidence="7 11" id="KW-0653">Protein transport</keyword>
<dbReference type="GO" id="GO:0009306">
    <property type="term" value="P:protein secretion"/>
    <property type="evidence" value="ECO:0007669"/>
    <property type="project" value="UniProtKB-UniRule"/>
</dbReference>
<keyword evidence="10 11" id="KW-0472">Membrane</keyword>
<evidence type="ECO:0000256" key="5">
    <source>
        <dbReference type="ARBA" id="ARBA00022475"/>
    </source>
</evidence>
<evidence type="ECO:0000256" key="10">
    <source>
        <dbReference type="ARBA" id="ARBA00023136"/>
    </source>
</evidence>
<comment type="subcellular location">
    <subcellularLocation>
        <location evidence="1 11">Cell membrane</location>
        <topology evidence="1 11">Multi-pass membrane protein</topology>
    </subcellularLocation>
</comment>
<keyword evidence="5 11" id="KW-1003">Cell membrane</keyword>
<dbReference type="InterPro" id="IPR004692">
    <property type="entry name" value="SecG"/>
</dbReference>
<keyword evidence="9 11" id="KW-0811">Translocation</keyword>
<keyword evidence="8 11" id="KW-1133">Transmembrane helix</keyword>
<gene>
    <name evidence="13" type="primary">secG</name>
    <name evidence="13" type="ORF">IHBHHGIJ_00331</name>
    <name evidence="14" type="ORF">KFEGEMFD_00819</name>
</gene>
<evidence type="ECO:0000256" key="4">
    <source>
        <dbReference type="ARBA" id="ARBA00022448"/>
    </source>
</evidence>
<reference evidence="15 16" key="1">
    <citation type="submission" date="2019-11" db="EMBL/GenBank/DDBJ databases">
        <authorList>
            <person name="Holert J."/>
        </authorList>
    </citation>
    <scope>NUCLEOTIDE SEQUENCE [LARGE SCALE GENOMIC DNA]</scope>
    <source>
        <strain evidence="14">BC3_2A</strain>
        <strain evidence="13">SB11_1A</strain>
    </source>
</reference>
<dbReference type="PANTHER" id="PTHR34182:SF1">
    <property type="entry name" value="PROTEIN-EXPORT MEMBRANE PROTEIN SECG"/>
    <property type="match status" value="1"/>
</dbReference>
<evidence type="ECO:0000256" key="3">
    <source>
        <dbReference type="ARBA" id="ARBA00017876"/>
    </source>
</evidence>
<feature type="transmembrane region" description="Helical" evidence="11">
    <location>
        <begin position="57"/>
        <end position="80"/>
    </location>
</feature>
<evidence type="ECO:0000313" key="15">
    <source>
        <dbReference type="Proteomes" id="UP000435877"/>
    </source>
</evidence>
<dbReference type="EMBL" id="CACSIM010000001">
    <property type="protein sequence ID" value="CAA0084877.1"/>
    <property type="molecule type" value="Genomic_DNA"/>
</dbReference>
<dbReference type="AlphaFoldDB" id="A0A5S9MYR1"/>
<evidence type="ECO:0000256" key="1">
    <source>
        <dbReference type="ARBA" id="ARBA00004651"/>
    </source>
</evidence>
<dbReference type="NCBIfam" id="TIGR00810">
    <property type="entry name" value="secG"/>
    <property type="match status" value="1"/>
</dbReference>
<keyword evidence="6 11" id="KW-0812">Transmembrane</keyword>
<name>A0A5S9MYR1_9GAMM</name>
<evidence type="ECO:0000313" key="16">
    <source>
        <dbReference type="Proteomes" id="UP000439591"/>
    </source>
</evidence>
<dbReference type="Proteomes" id="UP000435877">
    <property type="component" value="Unassembled WGS sequence"/>
</dbReference>
<evidence type="ECO:0000256" key="9">
    <source>
        <dbReference type="ARBA" id="ARBA00023010"/>
    </source>
</evidence>
<comment type="function">
    <text evidence="11">Involved in protein export. Participates in an early event of protein translocation.</text>
</comment>
<comment type="similarity">
    <text evidence="2 11">Belongs to the SecG family.</text>
</comment>
<feature type="compositionally biased region" description="Acidic residues" evidence="12">
    <location>
        <begin position="117"/>
        <end position="130"/>
    </location>
</feature>
<evidence type="ECO:0000256" key="6">
    <source>
        <dbReference type="ARBA" id="ARBA00022692"/>
    </source>
</evidence>
<keyword evidence="4 11" id="KW-0813">Transport</keyword>
<sequence>MSGGGVMEQIILIVHVLAGLSIIGLILVQQGKGADMGASFGSGASQTLFGSSGSGNALTRATAILATVFFVTSLSLAYVAKQRSGGGEDIIDVPVLQESRDVAPVGDETMPVQMGSEESDMPSVDSDEMPAVDGDMPAASE</sequence>
<evidence type="ECO:0000256" key="8">
    <source>
        <dbReference type="ARBA" id="ARBA00022989"/>
    </source>
</evidence>
<dbReference type="PRINTS" id="PR01651">
    <property type="entry name" value="SECGEXPORT"/>
</dbReference>
<evidence type="ECO:0000313" key="14">
    <source>
        <dbReference type="EMBL" id="CAA0084877.1"/>
    </source>
</evidence>
<dbReference type="GO" id="GO:0005886">
    <property type="term" value="C:plasma membrane"/>
    <property type="evidence" value="ECO:0007669"/>
    <property type="project" value="UniProtKB-SubCell"/>
</dbReference>
<dbReference type="EMBL" id="CACSIK010000001">
    <property type="protein sequence ID" value="CAA0081629.1"/>
    <property type="molecule type" value="Genomic_DNA"/>
</dbReference>
<keyword evidence="15" id="KW-1185">Reference proteome</keyword>
<evidence type="ECO:0000313" key="13">
    <source>
        <dbReference type="EMBL" id="CAA0081629.1"/>
    </source>
</evidence>
<dbReference type="GO" id="GO:0043952">
    <property type="term" value="P:protein transport by the Sec complex"/>
    <property type="evidence" value="ECO:0007669"/>
    <property type="project" value="TreeGrafter"/>
</dbReference>
<dbReference type="Proteomes" id="UP000439591">
    <property type="component" value="Unassembled WGS sequence"/>
</dbReference>
<evidence type="ECO:0000256" key="7">
    <source>
        <dbReference type="ARBA" id="ARBA00022927"/>
    </source>
</evidence>
<evidence type="ECO:0000256" key="12">
    <source>
        <dbReference type="SAM" id="MobiDB-lite"/>
    </source>
</evidence>
<feature type="transmembrane region" description="Helical" evidence="11">
    <location>
        <begin position="12"/>
        <end position="30"/>
    </location>
</feature>
<organism evidence="13 15">
    <name type="scientific">Zhongshania aliphaticivorans</name>
    <dbReference type="NCBI Taxonomy" id="1470434"/>
    <lineage>
        <taxon>Bacteria</taxon>
        <taxon>Pseudomonadati</taxon>
        <taxon>Pseudomonadota</taxon>
        <taxon>Gammaproteobacteria</taxon>
        <taxon>Cellvibrionales</taxon>
        <taxon>Spongiibacteraceae</taxon>
        <taxon>Zhongshania</taxon>
    </lineage>
</organism>
<evidence type="ECO:0000256" key="11">
    <source>
        <dbReference type="RuleBase" id="RU365087"/>
    </source>
</evidence>
<evidence type="ECO:0000256" key="2">
    <source>
        <dbReference type="ARBA" id="ARBA00008445"/>
    </source>
</evidence>
<proteinExistence type="inferred from homology"/>
<dbReference type="PANTHER" id="PTHR34182">
    <property type="entry name" value="PROTEIN-EXPORT MEMBRANE PROTEIN SECG"/>
    <property type="match status" value="1"/>
</dbReference>
<feature type="region of interest" description="Disordered" evidence="12">
    <location>
        <begin position="101"/>
        <end position="141"/>
    </location>
</feature>
<accession>A0A5S9MYR1</accession>
<protein>
    <recommendedName>
        <fullName evidence="3 11">Protein-export membrane protein SecG</fullName>
    </recommendedName>
</protein>
<dbReference type="GO" id="GO:0015450">
    <property type="term" value="F:protein-transporting ATPase activity"/>
    <property type="evidence" value="ECO:0007669"/>
    <property type="project" value="UniProtKB-UniRule"/>
</dbReference>